<evidence type="ECO:0000313" key="2">
    <source>
        <dbReference type="Proteomes" id="UP001589894"/>
    </source>
</evidence>
<keyword evidence="2" id="KW-1185">Reference proteome</keyword>
<dbReference type="Proteomes" id="UP001589894">
    <property type="component" value="Unassembled WGS sequence"/>
</dbReference>
<comment type="caution">
    <text evidence="1">The sequence shown here is derived from an EMBL/GenBank/DDBJ whole genome shotgun (WGS) entry which is preliminary data.</text>
</comment>
<gene>
    <name evidence="1" type="ORF">ACFFHU_25410</name>
</gene>
<dbReference type="RefSeq" id="WP_377342767.1">
    <property type="nucleotide sequence ID" value="NZ_JBHLUE010000026.1"/>
</dbReference>
<protein>
    <submittedName>
        <fullName evidence="1">Uncharacterized protein</fullName>
    </submittedName>
</protein>
<name>A0ABV6P357_9ACTN</name>
<reference evidence="1 2" key="1">
    <citation type="submission" date="2024-09" db="EMBL/GenBank/DDBJ databases">
        <authorList>
            <person name="Sun Q."/>
            <person name="Mori K."/>
        </authorList>
    </citation>
    <scope>NUCLEOTIDE SEQUENCE [LARGE SCALE GENOMIC DNA]</scope>
    <source>
        <strain evidence="1 2">TBRC 2205</strain>
    </source>
</reference>
<sequence length="186" mass="20788">MPTAEPMTYVRLGEILQEIGMVSAATVRRVLADGYLDVPLSQYEAALALEEFGVAVSIHAEDIDSIHTDYRGLLERAAEVAGDRVAIRNVRIVEGAGELEDGRDDRLEFERDGRPVSIPAEHYAEDYYDHAAASQAIAETAHEDDPRAWYDVRFEREPRRIYESIMVLATPQQAAALCDRLGVTFH</sequence>
<organism evidence="1 2">
    <name type="scientific">Plantactinospora siamensis</name>
    <dbReference type="NCBI Taxonomy" id="555372"/>
    <lineage>
        <taxon>Bacteria</taxon>
        <taxon>Bacillati</taxon>
        <taxon>Actinomycetota</taxon>
        <taxon>Actinomycetes</taxon>
        <taxon>Micromonosporales</taxon>
        <taxon>Micromonosporaceae</taxon>
        <taxon>Plantactinospora</taxon>
    </lineage>
</organism>
<evidence type="ECO:0000313" key="1">
    <source>
        <dbReference type="EMBL" id="MFC0567462.1"/>
    </source>
</evidence>
<dbReference type="EMBL" id="JBHLUE010000026">
    <property type="protein sequence ID" value="MFC0567462.1"/>
    <property type="molecule type" value="Genomic_DNA"/>
</dbReference>
<accession>A0ABV6P357</accession>
<proteinExistence type="predicted"/>